<dbReference type="Pfam" id="PF13328">
    <property type="entry name" value="HD_4"/>
    <property type="match status" value="1"/>
</dbReference>
<evidence type="ECO:0000313" key="2">
    <source>
        <dbReference type="Proteomes" id="UP000192911"/>
    </source>
</evidence>
<dbReference type="STRING" id="28094.SAMN06295900_10832"/>
<dbReference type="OrthoDB" id="9802385at2"/>
<dbReference type="GO" id="GO:0008893">
    <property type="term" value="F:guanosine-3',5'-bis(diphosphate) 3'-diphosphatase activity"/>
    <property type="evidence" value="ECO:0007669"/>
    <property type="project" value="TreeGrafter"/>
</dbReference>
<gene>
    <name evidence="1" type="ORF">SAMN06295900_10832</name>
</gene>
<organism evidence="1 2">
    <name type="scientific">Trinickia caryophylli</name>
    <name type="common">Paraburkholderia caryophylli</name>
    <dbReference type="NCBI Taxonomy" id="28094"/>
    <lineage>
        <taxon>Bacteria</taxon>
        <taxon>Pseudomonadati</taxon>
        <taxon>Pseudomonadota</taxon>
        <taxon>Betaproteobacteria</taxon>
        <taxon>Burkholderiales</taxon>
        <taxon>Burkholderiaceae</taxon>
        <taxon>Trinickia</taxon>
    </lineage>
</organism>
<evidence type="ECO:0000313" key="1">
    <source>
        <dbReference type="EMBL" id="SMF48173.1"/>
    </source>
</evidence>
<sequence>MEPINVAATPVILTDAWIEAWKFATDAHHGQTVPGCERPYLCHIGAVVIELLAAHAAAPIDDIHLAVVCAALHDCIEDQGVSAATLCDKFGPAVAAGVQALSKNPSLAKHHAMADSLERIRKEPKAIWCVKMADRITNLAPPPAHWSPEKTAAYRNEARTILDALRDAHPVLAARLEQKIEHYPPSA</sequence>
<protein>
    <submittedName>
        <fullName evidence="1">HD domain-containing protein</fullName>
    </submittedName>
</protein>
<dbReference type="PANTHER" id="PTHR46246">
    <property type="entry name" value="GUANOSINE-3',5'-BIS(DIPHOSPHATE) 3'-PYROPHOSPHOHYDROLASE MESH1"/>
    <property type="match status" value="1"/>
</dbReference>
<dbReference type="SUPFAM" id="SSF109604">
    <property type="entry name" value="HD-domain/PDEase-like"/>
    <property type="match status" value="1"/>
</dbReference>
<dbReference type="GeneID" id="95550196"/>
<dbReference type="Gene3D" id="1.10.3210.10">
    <property type="entry name" value="Hypothetical protein af1432"/>
    <property type="match status" value="1"/>
</dbReference>
<dbReference type="EMBL" id="FXAH01000008">
    <property type="protein sequence ID" value="SMF48173.1"/>
    <property type="molecule type" value="Genomic_DNA"/>
</dbReference>
<dbReference type="PANTHER" id="PTHR46246:SF1">
    <property type="entry name" value="GUANOSINE-3',5'-BIS(DIPHOSPHATE) 3'-PYROPHOSPHOHYDROLASE MESH1"/>
    <property type="match status" value="1"/>
</dbReference>
<keyword evidence="2" id="KW-1185">Reference proteome</keyword>
<proteinExistence type="predicted"/>
<dbReference type="InterPro" id="IPR052194">
    <property type="entry name" value="MESH1"/>
</dbReference>
<dbReference type="RefSeq" id="WP_085228386.1">
    <property type="nucleotide sequence ID" value="NZ_BSQD01000010.1"/>
</dbReference>
<accession>A0A1X7F8T5</accession>
<dbReference type="AlphaFoldDB" id="A0A1X7F8T5"/>
<reference evidence="2" key="1">
    <citation type="submission" date="2017-04" db="EMBL/GenBank/DDBJ databases">
        <authorList>
            <person name="Varghese N."/>
            <person name="Submissions S."/>
        </authorList>
    </citation>
    <scope>NUCLEOTIDE SEQUENCE [LARGE SCALE GENOMIC DNA]</scope>
    <source>
        <strain evidence="2">Ballard 720</strain>
    </source>
</reference>
<name>A0A1X7F8T5_TRICW</name>
<dbReference type="Proteomes" id="UP000192911">
    <property type="component" value="Unassembled WGS sequence"/>
</dbReference>